<reference evidence="1" key="1">
    <citation type="submission" date="2023-04" db="EMBL/GenBank/DDBJ databases">
        <title>Draft Genome sequencing of Naganishia species isolated from polar environments using Oxford Nanopore Technology.</title>
        <authorList>
            <person name="Leo P."/>
            <person name="Venkateswaran K."/>
        </authorList>
    </citation>
    <scope>NUCLEOTIDE SEQUENCE</scope>
    <source>
        <strain evidence="1">MNA-CCFEE 5262</strain>
    </source>
</reference>
<gene>
    <name evidence="1" type="ORF">QFC20_003291</name>
</gene>
<comment type="caution">
    <text evidence="1">The sequence shown here is derived from an EMBL/GenBank/DDBJ whole genome shotgun (WGS) entry which is preliminary data.</text>
</comment>
<dbReference type="Proteomes" id="UP001230649">
    <property type="component" value="Unassembled WGS sequence"/>
</dbReference>
<dbReference type="EMBL" id="JASBWS010000029">
    <property type="protein sequence ID" value="KAJ9109545.1"/>
    <property type="molecule type" value="Genomic_DNA"/>
</dbReference>
<sequence>MPGRFPTPLVNAAIEVGVDPVVWAREMSESGEWQLWVDPGSICWRDGGWTWVEEGYERERMYKQTLHTVWQTPLVPSTMEDSIVPLNTSSSSRYVSNPFPMAAHSATAALQKQQRSQQPSLTQPGPSQALRAPAVFRIPMAPFSYPPSAIPPVKQLGSLSLRDGNDAAVSDPFAAVGRTVKPTSVPLNSEAPGGGVIGMGFGGKVFVGSGLLEGGAPLIKRGTSSKAPTQASLALPPNPNIGLSGKRSPFTPATTVSVTTSNNIPPPPFGSGIPGQPGSGVPSHPTNTFSQQPHGPVVKRHHLKNWTEAEPNRLVARSKGRSGASRGEKQPSKDEARSVPASGPTSKSGSYTTLGRAPSTALNVPSASASQVTDKSKQERSVSGVSSCASGAEADTEKDTSIDESDEVGEVSEALSFADCVNVGLPVGDDIEVTGKTREGTRSVSPATAKKSEKTGRNSPLSRSGTPSSAVGVKTSSESLRTGADAVKASVSTPAIPQSVQGYDGGNVGVLGGGVKLGGGPSASASNSGTPASKHDQSGRSGSGQSTARSVGQIRSTSGSSAFAATGSESETTIGSGAEGGKNSLSSGNKKRRGRPQQSRSPDVGHSRSRESISHPHSHPHHWSPLTPSRMHPSPTLGSVPSPKGSMGMGMLGGGIAGQPGAVGYPMAPGTTTAGYHQAFPGAQPWAQMPVGGLGMPMPVHAQLVTATPGVSSSFSNIGRLSPIATQTGSRAHAPPHLPLINGGIPGQPASIGIPVSQSDNATWRGYQHTMHTGPR</sequence>
<keyword evidence="2" id="KW-1185">Reference proteome</keyword>
<name>A0ACC2WEH1_9TREE</name>
<evidence type="ECO:0000313" key="2">
    <source>
        <dbReference type="Proteomes" id="UP001230649"/>
    </source>
</evidence>
<proteinExistence type="predicted"/>
<accession>A0ACC2WEH1</accession>
<organism evidence="1 2">
    <name type="scientific">Naganishia adeliensis</name>
    <dbReference type="NCBI Taxonomy" id="92952"/>
    <lineage>
        <taxon>Eukaryota</taxon>
        <taxon>Fungi</taxon>
        <taxon>Dikarya</taxon>
        <taxon>Basidiomycota</taxon>
        <taxon>Agaricomycotina</taxon>
        <taxon>Tremellomycetes</taxon>
        <taxon>Filobasidiales</taxon>
        <taxon>Filobasidiaceae</taxon>
        <taxon>Naganishia</taxon>
    </lineage>
</organism>
<evidence type="ECO:0000313" key="1">
    <source>
        <dbReference type="EMBL" id="KAJ9109545.1"/>
    </source>
</evidence>
<protein>
    <submittedName>
        <fullName evidence="1">Uncharacterized protein</fullName>
    </submittedName>
</protein>